<feature type="compositionally biased region" description="Low complexity" evidence="1">
    <location>
        <begin position="87"/>
        <end position="101"/>
    </location>
</feature>
<comment type="caution">
    <text evidence="2">The sequence shown here is derived from an EMBL/GenBank/DDBJ whole genome shotgun (WGS) entry which is preliminary data.</text>
</comment>
<reference evidence="2 3" key="1">
    <citation type="submission" date="2015-10" db="EMBL/GenBank/DDBJ databases">
        <title>Genome sequencing of Penicillium freii.</title>
        <authorList>
            <person name="Nguyen H.D."/>
            <person name="Visagie C.M."/>
            <person name="Seifert K.A."/>
        </authorList>
    </citation>
    <scope>NUCLEOTIDE SEQUENCE [LARGE SCALE GENOMIC DNA]</scope>
    <source>
        <strain evidence="2 3">DAOM 242723</strain>
    </source>
</reference>
<protein>
    <submittedName>
        <fullName evidence="2">Uncharacterized protein</fullName>
    </submittedName>
</protein>
<sequence length="253" mass="27890">MVSPTLARMTAQVHITGRPMPKNISESKLLLAALQKFGEVITYRNLKYDTTNKSPNPNRPILAIFETSDAADRAIAASPITIPLPTPTSTSSKYQSSISTPFISTNPPSNTARSLTLDIQRSRHNHANALKRNPFYTTYNLFKNNPIYEDLISDETGIPLKELADTLSSKKYPIGAGVKFNIQQDNRRMGATSLVNMWKEGMWKAGMWKAGMWMDIKGENEGQGSAENPHAIEHSGGIREPGEGLDEKQSSAV</sequence>
<feature type="compositionally biased region" description="Polar residues" evidence="1">
    <location>
        <begin position="102"/>
        <end position="111"/>
    </location>
</feature>
<evidence type="ECO:0000313" key="3">
    <source>
        <dbReference type="Proteomes" id="UP000055045"/>
    </source>
</evidence>
<dbReference type="EMBL" id="LLXE01000058">
    <property type="protein sequence ID" value="KUM64024.1"/>
    <property type="molecule type" value="Genomic_DNA"/>
</dbReference>
<feature type="region of interest" description="Disordered" evidence="1">
    <location>
        <begin position="87"/>
        <end position="111"/>
    </location>
</feature>
<evidence type="ECO:0000256" key="1">
    <source>
        <dbReference type="SAM" id="MobiDB-lite"/>
    </source>
</evidence>
<dbReference type="AlphaFoldDB" id="A0A101MNY8"/>
<accession>A0A101MNY8</accession>
<keyword evidence="3" id="KW-1185">Reference proteome</keyword>
<feature type="region of interest" description="Disordered" evidence="1">
    <location>
        <begin position="218"/>
        <end position="253"/>
    </location>
</feature>
<proteinExistence type="predicted"/>
<name>A0A101MNY8_PENFR</name>
<evidence type="ECO:0000313" key="2">
    <source>
        <dbReference type="EMBL" id="KUM64024.1"/>
    </source>
</evidence>
<organism evidence="2 3">
    <name type="scientific">Penicillium freii</name>
    <dbReference type="NCBI Taxonomy" id="48697"/>
    <lineage>
        <taxon>Eukaryota</taxon>
        <taxon>Fungi</taxon>
        <taxon>Dikarya</taxon>
        <taxon>Ascomycota</taxon>
        <taxon>Pezizomycotina</taxon>
        <taxon>Eurotiomycetes</taxon>
        <taxon>Eurotiomycetidae</taxon>
        <taxon>Eurotiales</taxon>
        <taxon>Aspergillaceae</taxon>
        <taxon>Penicillium</taxon>
    </lineage>
</organism>
<feature type="compositionally biased region" description="Basic and acidic residues" evidence="1">
    <location>
        <begin position="230"/>
        <end position="253"/>
    </location>
</feature>
<dbReference type="Proteomes" id="UP000055045">
    <property type="component" value="Unassembled WGS sequence"/>
</dbReference>
<gene>
    <name evidence="2" type="ORF">ACN42_g3085</name>
</gene>